<name>A0AAV9AS78_ACOGR</name>
<feature type="transmembrane region" description="Helical" evidence="1">
    <location>
        <begin position="155"/>
        <end position="177"/>
    </location>
</feature>
<feature type="transmembrane region" description="Helical" evidence="1">
    <location>
        <begin position="93"/>
        <end position="114"/>
    </location>
</feature>
<keyword evidence="3" id="KW-1185">Reference proteome</keyword>
<sequence>MRLLARKWRRNLPREDDDSFSLPTRDDFQPIDTHEQEEFVRSFERNQAQQSLLWRGVFAVLILCFAVFYMYSILQQASSPWELRYHAYFMGEVESWIIISADCIAVLACLLAVSGILHGSKSYQQWIWYSCYTGLLLAVFWLYHMFRLPTFRWDILWLPLGPVSGAGICLYLEHLLAESLEEIRKLRNSMYYYKAA</sequence>
<keyword evidence="1" id="KW-1133">Transmembrane helix</keyword>
<comment type="caution">
    <text evidence="2">The sequence shown here is derived from an EMBL/GenBank/DDBJ whole genome shotgun (WGS) entry which is preliminary data.</text>
</comment>
<dbReference type="PANTHER" id="PTHR36784:SF1">
    <property type="entry name" value="HISTONE-LYSINE N-METHYLTRANSFERASE"/>
    <property type="match status" value="1"/>
</dbReference>
<evidence type="ECO:0000256" key="1">
    <source>
        <dbReference type="SAM" id="Phobius"/>
    </source>
</evidence>
<protein>
    <submittedName>
        <fullName evidence="2">Uncharacterized protein</fullName>
    </submittedName>
</protein>
<proteinExistence type="predicted"/>
<evidence type="ECO:0000313" key="2">
    <source>
        <dbReference type="EMBL" id="KAK1267106.1"/>
    </source>
</evidence>
<feature type="transmembrane region" description="Helical" evidence="1">
    <location>
        <begin position="126"/>
        <end position="143"/>
    </location>
</feature>
<dbReference type="AlphaFoldDB" id="A0AAV9AS78"/>
<gene>
    <name evidence="2" type="ORF">QJS04_geneDACA002522</name>
</gene>
<dbReference type="EMBL" id="JAUJYN010000007">
    <property type="protein sequence ID" value="KAK1267106.1"/>
    <property type="molecule type" value="Genomic_DNA"/>
</dbReference>
<keyword evidence="1" id="KW-0812">Transmembrane</keyword>
<dbReference type="PANTHER" id="PTHR36784">
    <property type="entry name" value="HISTONE-LYSINE N-METHYLTRANSFERASE"/>
    <property type="match status" value="1"/>
</dbReference>
<dbReference type="Proteomes" id="UP001179952">
    <property type="component" value="Unassembled WGS sequence"/>
</dbReference>
<evidence type="ECO:0000313" key="3">
    <source>
        <dbReference type="Proteomes" id="UP001179952"/>
    </source>
</evidence>
<reference evidence="2" key="2">
    <citation type="submission" date="2023-06" db="EMBL/GenBank/DDBJ databases">
        <authorList>
            <person name="Ma L."/>
            <person name="Liu K.-W."/>
            <person name="Li Z."/>
            <person name="Hsiao Y.-Y."/>
            <person name="Qi Y."/>
            <person name="Fu T."/>
            <person name="Tang G."/>
            <person name="Zhang D."/>
            <person name="Sun W.-H."/>
            <person name="Liu D.-K."/>
            <person name="Li Y."/>
            <person name="Chen G.-Z."/>
            <person name="Liu X.-D."/>
            <person name="Liao X.-Y."/>
            <person name="Jiang Y.-T."/>
            <person name="Yu X."/>
            <person name="Hao Y."/>
            <person name="Huang J."/>
            <person name="Zhao X.-W."/>
            <person name="Ke S."/>
            <person name="Chen Y.-Y."/>
            <person name="Wu W.-L."/>
            <person name="Hsu J.-L."/>
            <person name="Lin Y.-F."/>
            <person name="Huang M.-D."/>
            <person name="Li C.-Y."/>
            <person name="Huang L."/>
            <person name="Wang Z.-W."/>
            <person name="Zhao X."/>
            <person name="Zhong W.-Y."/>
            <person name="Peng D.-H."/>
            <person name="Ahmad S."/>
            <person name="Lan S."/>
            <person name="Zhang J.-S."/>
            <person name="Tsai W.-C."/>
            <person name="Van De Peer Y."/>
            <person name="Liu Z.-J."/>
        </authorList>
    </citation>
    <scope>NUCLEOTIDE SEQUENCE</scope>
    <source>
        <strain evidence="2">SCP</strain>
        <tissue evidence="2">Leaves</tissue>
    </source>
</reference>
<keyword evidence="1" id="KW-0472">Membrane</keyword>
<feature type="transmembrane region" description="Helical" evidence="1">
    <location>
        <begin position="52"/>
        <end position="73"/>
    </location>
</feature>
<accession>A0AAV9AS78</accession>
<organism evidence="2 3">
    <name type="scientific">Acorus gramineus</name>
    <name type="common">Dwarf sweet flag</name>
    <dbReference type="NCBI Taxonomy" id="55184"/>
    <lineage>
        <taxon>Eukaryota</taxon>
        <taxon>Viridiplantae</taxon>
        <taxon>Streptophyta</taxon>
        <taxon>Embryophyta</taxon>
        <taxon>Tracheophyta</taxon>
        <taxon>Spermatophyta</taxon>
        <taxon>Magnoliopsida</taxon>
        <taxon>Liliopsida</taxon>
        <taxon>Acoraceae</taxon>
        <taxon>Acorus</taxon>
    </lineage>
</organism>
<reference evidence="2" key="1">
    <citation type="journal article" date="2023" name="Nat. Commun.">
        <title>Diploid and tetraploid genomes of Acorus and the evolution of monocots.</title>
        <authorList>
            <person name="Ma L."/>
            <person name="Liu K.W."/>
            <person name="Li Z."/>
            <person name="Hsiao Y.Y."/>
            <person name="Qi Y."/>
            <person name="Fu T."/>
            <person name="Tang G.D."/>
            <person name="Zhang D."/>
            <person name="Sun W.H."/>
            <person name="Liu D.K."/>
            <person name="Li Y."/>
            <person name="Chen G.Z."/>
            <person name="Liu X.D."/>
            <person name="Liao X.Y."/>
            <person name="Jiang Y.T."/>
            <person name="Yu X."/>
            <person name="Hao Y."/>
            <person name="Huang J."/>
            <person name="Zhao X.W."/>
            <person name="Ke S."/>
            <person name="Chen Y.Y."/>
            <person name="Wu W.L."/>
            <person name="Hsu J.L."/>
            <person name="Lin Y.F."/>
            <person name="Huang M.D."/>
            <person name="Li C.Y."/>
            <person name="Huang L."/>
            <person name="Wang Z.W."/>
            <person name="Zhao X."/>
            <person name="Zhong W.Y."/>
            <person name="Peng D.H."/>
            <person name="Ahmad S."/>
            <person name="Lan S."/>
            <person name="Zhang J.S."/>
            <person name="Tsai W.C."/>
            <person name="Van de Peer Y."/>
            <person name="Liu Z.J."/>
        </authorList>
    </citation>
    <scope>NUCLEOTIDE SEQUENCE</scope>
    <source>
        <strain evidence="2">SCP</strain>
    </source>
</reference>